<evidence type="ECO:0000256" key="1">
    <source>
        <dbReference type="ARBA" id="ARBA00004141"/>
    </source>
</evidence>
<dbReference type="EMBL" id="MT832081">
    <property type="protein sequence ID" value="QTH31103.1"/>
    <property type="molecule type" value="Genomic_DNA"/>
</dbReference>
<comment type="catalytic activity">
    <reaction evidence="10">
        <text>a ubiquinone + NADH + 5 H(+)(in) = a ubiquinol + NAD(+) + 4 H(+)(out)</text>
        <dbReference type="Rhea" id="RHEA:29091"/>
        <dbReference type="Rhea" id="RHEA-COMP:9565"/>
        <dbReference type="Rhea" id="RHEA-COMP:9566"/>
        <dbReference type="ChEBI" id="CHEBI:15378"/>
        <dbReference type="ChEBI" id="CHEBI:16389"/>
        <dbReference type="ChEBI" id="CHEBI:17976"/>
        <dbReference type="ChEBI" id="CHEBI:57540"/>
        <dbReference type="ChEBI" id="CHEBI:57945"/>
        <dbReference type="EC" id="7.1.1.2"/>
    </reaction>
</comment>
<accession>A0A8A5Y7V1</accession>
<keyword evidence="4 11" id="KW-0812">Transmembrane</keyword>
<evidence type="ECO:0000256" key="10">
    <source>
        <dbReference type="ARBA" id="ARBA00049551"/>
    </source>
</evidence>
<name>A0A8A5Y7V1_9ARAC</name>
<feature type="transmembrane region" description="Helical" evidence="11">
    <location>
        <begin position="49"/>
        <end position="73"/>
    </location>
</feature>
<keyword evidence="8 11" id="KW-0472">Membrane</keyword>
<keyword evidence="5" id="KW-1278">Translocase</keyword>
<comment type="similarity">
    <text evidence="2">Belongs to the complex I subunit 4L family.</text>
</comment>
<evidence type="ECO:0000256" key="11">
    <source>
        <dbReference type="SAM" id="Phobius"/>
    </source>
</evidence>
<feature type="transmembrane region" description="Helical" evidence="11">
    <location>
        <begin position="21"/>
        <end position="43"/>
    </location>
</feature>
<evidence type="ECO:0000256" key="9">
    <source>
        <dbReference type="ARBA" id="ARBA00031586"/>
    </source>
</evidence>
<evidence type="ECO:0000256" key="7">
    <source>
        <dbReference type="ARBA" id="ARBA00023027"/>
    </source>
</evidence>
<evidence type="ECO:0000256" key="2">
    <source>
        <dbReference type="ARBA" id="ARBA00010519"/>
    </source>
</evidence>
<evidence type="ECO:0000256" key="8">
    <source>
        <dbReference type="ARBA" id="ARBA00023136"/>
    </source>
</evidence>
<keyword evidence="6 11" id="KW-1133">Transmembrane helix</keyword>
<sequence length="90" mass="10519">MHLSKIMIIFSILSLCFWRKNIIKMLLSLEMLLISLMFLFIFSNFLLNSFFILFFLAFTVMSSSVGLSLLVSLSRSQKKNSSSSLIIYYW</sequence>
<proteinExistence type="inferred from homology"/>
<protein>
    <recommendedName>
        <fullName evidence="3">NADH-ubiquinone oxidoreductase chain 4L</fullName>
    </recommendedName>
    <alternativeName>
        <fullName evidence="9">NADH dehydrogenase subunit 4L</fullName>
    </alternativeName>
</protein>
<comment type="subcellular location">
    <subcellularLocation>
        <location evidence="1">Membrane</location>
        <topology evidence="1">Multi-pass membrane protein</topology>
    </subcellularLocation>
</comment>
<evidence type="ECO:0000256" key="4">
    <source>
        <dbReference type="ARBA" id="ARBA00022692"/>
    </source>
</evidence>
<evidence type="ECO:0000256" key="6">
    <source>
        <dbReference type="ARBA" id="ARBA00022989"/>
    </source>
</evidence>
<gene>
    <name evidence="12" type="primary">nad4l</name>
</gene>
<reference evidence="12" key="1">
    <citation type="submission" date="2020-08" db="EMBL/GenBank/DDBJ databases">
        <authorList>
            <person name="He A.A."/>
            <person name="Guo J.J."/>
            <person name="Huang Z.Z."/>
            <person name="Liu J.J."/>
            <person name="Xu X.X."/>
        </authorList>
    </citation>
    <scope>NUCLEOTIDE SEQUENCE</scope>
</reference>
<dbReference type="InterPro" id="IPR039428">
    <property type="entry name" value="NUOK/Mnh_C1-like"/>
</dbReference>
<evidence type="ECO:0000256" key="3">
    <source>
        <dbReference type="ARBA" id="ARBA00016612"/>
    </source>
</evidence>
<dbReference type="GO" id="GO:0008137">
    <property type="term" value="F:NADH dehydrogenase (ubiquinone) activity"/>
    <property type="evidence" value="ECO:0007669"/>
    <property type="project" value="UniProtKB-EC"/>
</dbReference>
<evidence type="ECO:0000256" key="5">
    <source>
        <dbReference type="ARBA" id="ARBA00022967"/>
    </source>
</evidence>
<keyword evidence="7" id="KW-0520">NAD</keyword>
<organism evidence="12">
    <name type="scientific">Atypus karschi</name>
    <dbReference type="NCBI Taxonomy" id="2337319"/>
    <lineage>
        <taxon>Eukaryota</taxon>
        <taxon>Metazoa</taxon>
        <taxon>Ecdysozoa</taxon>
        <taxon>Arthropoda</taxon>
        <taxon>Chelicerata</taxon>
        <taxon>Arachnida</taxon>
        <taxon>Araneae</taxon>
        <taxon>Mygalomorphae</taxon>
        <taxon>Atypoidea</taxon>
        <taxon>Atypidae</taxon>
        <taxon>Atypus</taxon>
    </lineage>
</organism>
<geneLocation type="mitochondrion" evidence="12"/>
<dbReference type="Gene3D" id="1.10.287.3510">
    <property type="match status" value="1"/>
</dbReference>
<keyword evidence="12" id="KW-0496">Mitochondrion</keyword>
<dbReference type="GO" id="GO:0016020">
    <property type="term" value="C:membrane"/>
    <property type="evidence" value="ECO:0007669"/>
    <property type="project" value="UniProtKB-SubCell"/>
</dbReference>
<evidence type="ECO:0000313" key="12">
    <source>
        <dbReference type="EMBL" id="QTH31103.1"/>
    </source>
</evidence>
<dbReference type="AlphaFoldDB" id="A0A8A5Y7V1"/>
<dbReference type="Pfam" id="PF00420">
    <property type="entry name" value="Oxidored_q2"/>
    <property type="match status" value="1"/>
</dbReference>